<proteinExistence type="predicted"/>
<sequence length="460" mass="52313">LIMATEDASASSNATACTVLTWQERNEQGERYLNWASNHAHVKLHTTTVPDCILPKGYQCILHDVQVKVKHGPDDAVYDRHADLRKMVARGNTVLEVRLQGKMHRDEGAGDSKASCLQSAPPGTYVALKALKKFTGGSGDDDDRSDCVADQVWHQYFSKPIASATRLVRTRKANGEALHVAVIRLGGVDYFLGGSKNTHILFRQFEDLQHFTHDRCRVARKFCADFLCYFDQLPADNRKAFVDYLREQFVTAVFEILYSDHQHIELLTNKVPIPKFITFTSHDIDSVSMSYMPPDSAIDLARDSFGLDPTSYEVCEPSEFESVCELIRRGHGYEGEVLYFIDASNEVIGLLKKKTAWYILIRALREKIKSAASLGAKRPGQFDANMHQKNIHKRIREIQNWLGLSSEITQRWQQIGADLLNFCVRRLSTQRDQFKDLVFNQFPVVWKQFLDETGTDDSVF</sequence>
<comment type="caution">
    <text evidence="2">The sequence shown here is derived from an EMBL/GenBank/DDBJ whole genome shotgun (WGS) entry which is preliminary data.</text>
</comment>
<dbReference type="STRING" id="282301.A0A267EB27"/>
<dbReference type="OrthoDB" id="430647at2759"/>
<dbReference type="PANTHER" id="PTHR38566">
    <property type="entry name" value="RNA_LIG_T4_1 DOMAIN-CONTAINING PROTEIN"/>
    <property type="match status" value="1"/>
</dbReference>
<evidence type="ECO:0000313" key="2">
    <source>
        <dbReference type="EMBL" id="PAA58791.1"/>
    </source>
</evidence>
<reference evidence="2 3" key="1">
    <citation type="submission" date="2017-06" db="EMBL/GenBank/DDBJ databases">
        <title>A platform for efficient transgenesis in Macrostomum lignano, a flatworm model organism for stem cell research.</title>
        <authorList>
            <person name="Berezikov E."/>
        </authorList>
    </citation>
    <scope>NUCLEOTIDE SEQUENCE [LARGE SCALE GENOMIC DNA]</scope>
    <source>
        <strain evidence="2">DV1</strain>
        <tissue evidence="2">Whole organism</tissue>
    </source>
</reference>
<organism evidence="2 3">
    <name type="scientific">Macrostomum lignano</name>
    <dbReference type="NCBI Taxonomy" id="282301"/>
    <lineage>
        <taxon>Eukaryota</taxon>
        <taxon>Metazoa</taxon>
        <taxon>Spiralia</taxon>
        <taxon>Lophotrochozoa</taxon>
        <taxon>Platyhelminthes</taxon>
        <taxon>Rhabditophora</taxon>
        <taxon>Macrostomorpha</taxon>
        <taxon>Macrostomida</taxon>
        <taxon>Macrostomidae</taxon>
        <taxon>Macrostomum</taxon>
    </lineage>
</organism>
<dbReference type="PANTHER" id="PTHR38566:SF1">
    <property type="entry name" value="CHROMOSOME UNDETERMINED SCAFFOLD_18, WHOLE GENOME SHOTGUN SEQUENCE"/>
    <property type="match status" value="1"/>
</dbReference>
<dbReference type="AlphaFoldDB" id="A0A267EB27"/>
<gene>
    <name evidence="2" type="ORF">BOX15_Mlig033846g2</name>
</gene>
<evidence type="ECO:0000259" key="1">
    <source>
        <dbReference type="Pfam" id="PF25536"/>
    </source>
</evidence>
<dbReference type="InterPro" id="IPR057680">
    <property type="entry name" value="DUF7920"/>
</dbReference>
<evidence type="ECO:0000313" key="3">
    <source>
        <dbReference type="Proteomes" id="UP000215902"/>
    </source>
</evidence>
<feature type="non-terminal residue" evidence="2">
    <location>
        <position position="1"/>
    </location>
</feature>
<dbReference type="Pfam" id="PF25536">
    <property type="entry name" value="DUF7920"/>
    <property type="match status" value="1"/>
</dbReference>
<keyword evidence="3" id="KW-1185">Reference proteome</keyword>
<accession>A0A267EB27</accession>
<dbReference type="Proteomes" id="UP000215902">
    <property type="component" value="Unassembled WGS sequence"/>
</dbReference>
<dbReference type="EMBL" id="NIVC01002332">
    <property type="protein sequence ID" value="PAA58791.1"/>
    <property type="molecule type" value="Genomic_DNA"/>
</dbReference>
<name>A0A267EB27_9PLAT</name>
<protein>
    <recommendedName>
        <fullName evidence="1">DUF7920 domain-containing protein</fullName>
    </recommendedName>
</protein>
<feature type="domain" description="DUF7920" evidence="1">
    <location>
        <begin position="171"/>
        <end position="363"/>
    </location>
</feature>